<keyword evidence="1 7" id="KW-0547">Nucleotide-binding</keyword>
<dbReference type="CDD" id="cd00268">
    <property type="entry name" value="DEADc"/>
    <property type="match status" value="1"/>
</dbReference>
<dbReference type="InterPro" id="IPR027417">
    <property type="entry name" value="P-loop_NTPase"/>
</dbReference>
<dbReference type="GO" id="GO:0003676">
    <property type="term" value="F:nucleic acid binding"/>
    <property type="evidence" value="ECO:0007669"/>
    <property type="project" value="InterPro"/>
</dbReference>
<sequence length="407" mass="46123">MKFSDLELSADILKALDKMGYNEMTPIQEATYPIIFAGNDLCALAETGSGKTAACAIPLIQKVDPSLDAIQGLVIVPTRELCMQYVEEIRKIAAKTDVIPYAVYGGFDRAVQIARVKQTVHILVATPGRLIDLLYEGILSFARIKCVILDEADELLKVGFLEDIEFILSCIRHKHQTLLFSATMPDDIKKLTQDCLHEPQYISLVTKRSAPESIEHYFSYVNPKQKHEELVKYLKGEEVNQALIFCNARHMVDSLFRLLRKDFHDIEYMHAGLAQDKRSSIIRRFRSQKIRYLIASDVAGRGLDFSHVSHVINWDMPRDGEQYTHRTGRAGRMGRKGIAFTLVAKKDLSLLSKVISSRKISPCWIGKNPFNEEARSRQRIPRKKINTPSPAPLQDRKIPEKESEGQG</sequence>
<evidence type="ECO:0000256" key="7">
    <source>
        <dbReference type="RuleBase" id="RU000492"/>
    </source>
</evidence>
<name>A0A6G7GTF2_KUEST</name>
<evidence type="ECO:0000256" key="4">
    <source>
        <dbReference type="ARBA" id="ARBA00022840"/>
    </source>
</evidence>
<evidence type="ECO:0000256" key="2">
    <source>
        <dbReference type="ARBA" id="ARBA00022801"/>
    </source>
</evidence>
<evidence type="ECO:0000256" key="5">
    <source>
        <dbReference type="ARBA" id="ARBA00038437"/>
    </source>
</evidence>
<evidence type="ECO:0000313" key="13">
    <source>
        <dbReference type="Proteomes" id="UP000501926"/>
    </source>
</evidence>
<dbReference type="RefSeq" id="WP_164995132.1">
    <property type="nucleotide sequence ID" value="NZ_CP049055.1"/>
</dbReference>
<protein>
    <submittedName>
        <fullName evidence="12">Cold-shock DEAD-box protein A</fullName>
    </submittedName>
</protein>
<dbReference type="GO" id="GO:0005829">
    <property type="term" value="C:cytosol"/>
    <property type="evidence" value="ECO:0007669"/>
    <property type="project" value="TreeGrafter"/>
</dbReference>
<dbReference type="GO" id="GO:0003724">
    <property type="term" value="F:RNA helicase activity"/>
    <property type="evidence" value="ECO:0007669"/>
    <property type="project" value="InterPro"/>
</dbReference>
<dbReference type="Gene3D" id="3.40.50.300">
    <property type="entry name" value="P-loop containing nucleotide triphosphate hydrolases"/>
    <property type="match status" value="2"/>
</dbReference>
<proteinExistence type="inferred from homology"/>
<dbReference type="Proteomes" id="UP000501926">
    <property type="component" value="Chromosome"/>
</dbReference>
<dbReference type="PROSITE" id="PS51194">
    <property type="entry name" value="HELICASE_CTER"/>
    <property type="match status" value="1"/>
</dbReference>
<dbReference type="SMART" id="SM00490">
    <property type="entry name" value="HELICc"/>
    <property type="match status" value="1"/>
</dbReference>
<dbReference type="InterPro" id="IPR014014">
    <property type="entry name" value="RNA_helicase_DEAD_Q_motif"/>
</dbReference>
<dbReference type="PROSITE" id="PS00039">
    <property type="entry name" value="DEAD_ATP_HELICASE"/>
    <property type="match status" value="1"/>
</dbReference>
<evidence type="ECO:0000259" key="9">
    <source>
        <dbReference type="PROSITE" id="PS51192"/>
    </source>
</evidence>
<dbReference type="CDD" id="cd18787">
    <property type="entry name" value="SF2_C_DEAD"/>
    <property type="match status" value="1"/>
</dbReference>
<dbReference type="SMART" id="SM00487">
    <property type="entry name" value="DEXDc"/>
    <property type="match status" value="1"/>
</dbReference>
<dbReference type="AlphaFoldDB" id="A0A6G7GTF2"/>
<feature type="compositionally biased region" description="Basic and acidic residues" evidence="8">
    <location>
        <begin position="394"/>
        <end position="407"/>
    </location>
</feature>
<dbReference type="SUPFAM" id="SSF52540">
    <property type="entry name" value="P-loop containing nucleoside triphosphate hydrolases"/>
    <property type="match status" value="1"/>
</dbReference>
<feature type="short sequence motif" description="Q motif" evidence="6">
    <location>
        <begin position="1"/>
        <end position="29"/>
    </location>
</feature>
<dbReference type="EMBL" id="CP049055">
    <property type="protein sequence ID" value="QII12569.1"/>
    <property type="molecule type" value="Genomic_DNA"/>
</dbReference>
<reference evidence="12 13" key="1">
    <citation type="submission" date="2020-02" db="EMBL/GenBank/DDBJ databases">
        <title>Newly sequenced genome of strain CSTR1 showed variability in Candidatus Kuenenia stuttgartiensis genomes.</title>
        <authorList>
            <person name="Ding C."/>
            <person name="Adrian L."/>
        </authorList>
    </citation>
    <scope>NUCLEOTIDE SEQUENCE [LARGE SCALE GENOMIC DNA]</scope>
    <source>
        <strain evidence="12 13">CSTR1</strain>
    </source>
</reference>
<dbReference type="PROSITE" id="PS51195">
    <property type="entry name" value="Q_MOTIF"/>
    <property type="match status" value="1"/>
</dbReference>
<evidence type="ECO:0000259" key="11">
    <source>
        <dbReference type="PROSITE" id="PS51195"/>
    </source>
</evidence>
<feature type="region of interest" description="Disordered" evidence="8">
    <location>
        <begin position="367"/>
        <end position="407"/>
    </location>
</feature>
<organism evidence="12 13">
    <name type="scientific">Kuenenia stuttgartiensis</name>
    <dbReference type="NCBI Taxonomy" id="174633"/>
    <lineage>
        <taxon>Bacteria</taxon>
        <taxon>Pseudomonadati</taxon>
        <taxon>Planctomycetota</taxon>
        <taxon>Candidatus Brocadiia</taxon>
        <taxon>Candidatus Brocadiales</taxon>
        <taxon>Candidatus Brocadiaceae</taxon>
        <taxon>Candidatus Kuenenia</taxon>
    </lineage>
</organism>
<evidence type="ECO:0000256" key="6">
    <source>
        <dbReference type="PROSITE-ProRule" id="PRU00552"/>
    </source>
</evidence>
<dbReference type="InterPro" id="IPR050079">
    <property type="entry name" value="DEAD_box_RNA_helicase"/>
</dbReference>
<dbReference type="InterPro" id="IPR001650">
    <property type="entry name" value="Helicase_C-like"/>
</dbReference>
<evidence type="ECO:0000256" key="1">
    <source>
        <dbReference type="ARBA" id="ARBA00022741"/>
    </source>
</evidence>
<keyword evidence="2 7" id="KW-0378">Hydrolase</keyword>
<dbReference type="PANTHER" id="PTHR47959">
    <property type="entry name" value="ATP-DEPENDENT RNA HELICASE RHLE-RELATED"/>
    <property type="match status" value="1"/>
</dbReference>
<comment type="similarity">
    <text evidence="5 7">Belongs to the DEAD box helicase family.</text>
</comment>
<dbReference type="InterPro" id="IPR014001">
    <property type="entry name" value="Helicase_ATP-bd"/>
</dbReference>
<dbReference type="Pfam" id="PF00271">
    <property type="entry name" value="Helicase_C"/>
    <property type="match status" value="1"/>
</dbReference>
<feature type="domain" description="DEAD-box RNA helicase Q" evidence="11">
    <location>
        <begin position="1"/>
        <end position="29"/>
    </location>
</feature>
<gene>
    <name evidence="12" type="ORF">KsCSTR_31900</name>
</gene>
<dbReference type="Pfam" id="PF00270">
    <property type="entry name" value="DEAD"/>
    <property type="match status" value="1"/>
</dbReference>
<dbReference type="InterPro" id="IPR044742">
    <property type="entry name" value="DEAD/DEAH_RhlB"/>
</dbReference>
<evidence type="ECO:0000256" key="3">
    <source>
        <dbReference type="ARBA" id="ARBA00022806"/>
    </source>
</evidence>
<dbReference type="InterPro" id="IPR011545">
    <property type="entry name" value="DEAD/DEAH_box_helicase_dom"/>
</dbReference>
<dbReference type="PROSITE" id="PS51192">
    <property type="entry name" value="HELICASE_ATP_BIND_1"/>
    <property type="match status" value="1"/>
</dbReference>
<feature type="domain" description="Helicase ATP-binding" evidence="9">
    <location>
        <begin position="32"/>
        <end position="202"/>
    </location>
</feature>
<keyword evidence="3 7" id="KW-0347">Helicase</keyword>
<dbReference type="GO" id="GO:0005524">
    <property type="term" value="F:ATP binding"/>
    <property type="evidence" value="ECO:0007669"/>
    <property type="project" value="UniProtKB-KW"/>
</dbReference>
<dbReference type="InterPro" id="IPR000629">
    <property type="entry name" value="RNA-helicase_DEAD-box_CS"/>
</dbReference>
<evidence type="ECO:0000256" key="8">
    <source>
        <dbReference type="SAM" id="MobiDB-lite"/>
    </source>
</evidence>
<dbReference type="PANTHER" id="PTHR47959:SF1">
    <property type="entry name" value="ATP-DEPENDENT RNA HELICASE DBPA"/>
    <property type="match status" value="1"/>
</dbReference>
<evidence type="ECO:0000313" key="12">
    <source>
        <dbReference type="EMBL" id="QII12569.1"/>
    </source>
</evidence>
<evidence type="ECO:0000259" key="10">
    <source>
        <dbReference type="PROSITE" id="PS51194"/>
    </source>
</evidence>
<keyword evidence="4 7" id="KW-0067">ATP-binding</keyword>
<dbReference type="GO" id="GO:0016787">
    <property type="term" value="F:hydrolase activity"/>
    <property type="evidence" value="ECO:0007669"/>
    <property type="project" value="UniProtKB-KW"/>
</dbReference>
<feature type="domain" description="Helicase C-terminal" evidence="10">
    <location>
        <begin position="226"/>
        <end position="404"/>
    </location>
</feature>
<accession>A0A6G7GTF2</accession>